<dbReference type="PANTHER" id="PTHR31760">
    <property type="entry name" value="S-ADENOSYL-L-METHIONINE-DEPENDENT METHYLTRANSFERASES SUPERFAMILY PROTEIN"/>
    <property type="match status" value="1"/>
</dbReference>
<dbReference type="GO" id="GO:0032259">
    <property type="term" value="P:methylation"/>
    <property type="evidence" value="ECO:0007669"/>
    <property type="project" value="UniProtKB-KW"/>
</dbReference>
<dbReference type="NCBIfam" id="TIGR00138">
    <property type="entry name" value="rsmG_gidB"/>
    <property type="match status" value="1"/>
</dbReference>
<evidence type="ECO:0000256" key="1">
    <source>
        <dbReference type="ARBA" id="ARBA00022490"/>
    </source>
</evidence>
<accession>A0ABS7MKI9</accession>
<name>A0ABS7MKI9_9ACTN</name>
<dbReference type="InterPro" id="IPR029063">
    <property type="entry name" value="SAM-dependent_MTases_sf"/>
</dbReference>
<evidence type="ECO:0000256" key="2">
    <source>
        <dbReference type="ARBA" id="ARBA00022552"/>
    </source>
</evidence>
<comment type="caution">
    <text evidence="6">Lacks conserved residue(s) required for the propagation of feature annotation.</text>
</comment>
<evidence type="ECO:0000256" key="6">
    <source>
        <dbReference type="HAMAP-Rule" id="MF_00074"/>
    </source>
</evidence>
<protein>
    <recommendedName>
        <fullName evidence="6">Ribosomal RNA small subunit methyltransferase G</fullName>
        <ecNumber evidence="6">2.1.1.-</ecNumber>
    </recommendedName>
    <alternativeName>
        <fullName evidence="6">16S rRNA 7-methylguanosine methyltransferase</fullName>
        <shortName evidence="6">16S rRNA m7G methyltransferase</shortName>
    </alternativeName>
</protein>
<evidence type="ECO:0000313" key="7">
    <source>
        <dbReference type="EMBL" id="MBY4797807.1"/>
    </source>
</evidence>
<keyword evidence="4 6" id="KW-0808">Transferase</keyword>
<dbReference type="PANTHER" id="PTHR31760:SF0">
    <property type="entry name" value="S-ADENOSYL-L-METHIONINE-DEPENDENT METHYLTRANSFERASES SUPERFAMILY PROTEIN"/>
    <property type="match status" value="1"/>
</dbReference>
<gene>
    <name evidence="6 7" type="primary">rsmG</name>
    <name evidence="7" type="ORF">K6V98_05495</name>
</gene>
<keyword evidence="5 6" id="KW-0949">S-adenosyl-L-methionine</keyword>
<keyword evidence="1 6" id="KW-0963">Cytoplasm</keyword>
<comment type="similarity">
    <text evidence="6">Belongs to the methyltransferase superfamily. RNA methyltransferase RsmG family.</text>
</comment>
<feature type="binding site" evidence="6">
    <location>
        <position position="96"/>
    </location>
    <ligand>
        <name>S-adenosyl-L-methionine</name>
        <dbReference type="ChEBI" id="CHEBI:59789"/>
    </ligand>
</feature>
<evidence type="ECO:0000256" key="5">
    <source>
        <dbReference type="ARBA" id="ARBA00022691"/>
    </source>
</evidence>
<comment type="function">
    <text evidence="6">Specifically methylates the N7 position of a guanine in 16S rRNA.</text>
</comment>
<organism evidence="7 8">
    <name type="scientific">Collinsella ureilytica</name>
    <dbReference type="NCBI Taxonomy" id="2869515"/>
    <lineage>
        <taxon>Bacteria</taxon>
        <taxon>Bacillati</taxon>
        <taxon>Actinomycetota</taxon>
        <taxon>Coriobacteriia</taxon>
        <taxon>Coriobacteriales</taxon>
        <taxon>Coriobacteriaceae</taxon>
        <taxon>Collinsella</taxon>
    </lineage>
</organism>
<dbReference type="Gene3D" id="3.40.50.150">
    <property type="entry name" value="Vaccinia Virus protein VP39"/>
    <property type="match status" value="1"/>
</dbReference>
<feature type="binding site" evidence="6">
    <location>
        <position position="101"/>
    </location>
    <ligand>
        <name>S-adenosyl-L-methionine</name>
        <dbReference type="ChEBI" id="CHEBI:59789"/>
    </ligand>
</feature>
<dbReference type="Proteomes" id="UP000700908">
    <property type="component" value="Unassembled WGS sequence"/>
</dbReference>
<dbReference type="InterPro" id="IPR003682">
    <property type="entry name" value="rRNA_ssu_MeTfrase_G"/>
</dbReference>
<dbReference type="EC" id="2.1.1.-" evidence="6"/>
<evidence type="ECO:0000256" key="4">
    <source>
        <dbReference type="ARBA" id="ARBA00022679"/>
    </source>
</evidence>
<comment type="caution">
    <text evidence="7">The sequence shown here is derived from an EMBL/GenBank/DDBJ whole genome shotgun (WGS) entry which is preliminary data.</text>
</comment>
<dbReference type="GO" id="GO:0008168">
    <property type="term" value="F:methyltransferase activity"/>
    <property type="evidence" value="ECO:0007669"/>
    <property type="project" value="UniProtKB-KW"/>
</dbReference>
<feature type="binding site" evidence="6">
    <location>
        <position position="163"/>
    </location>
    <ligand>
        <name>S-adenosyl-L-methionine</name>
        <dbReference type="ChEBI" id="CHEBI:59789"/>
    </ligand>
</feature>
<evidence type="ECO:0000256" key="3">
    <source>
        <dbReference type="ARBA" id="ARBA00022603"/>
    </source>
</evidence>
<comment type="subcellular location">
    <subcellularLocation>
        <location evidence="6">Cytoplasm</location>
    </subcellularLocation>
</comment>
<reference evidence="7 8" key="1">
    <citation type="submission" date="2021-08" db="EMBL/GenBank/DDBJ databases">
        <title>Collinsella faecalis sp. nov. isolated from swine faeces.</title>
        <authorList>
            <person name="Oh B.S."/>
            <person name="Lee J.H."/>
        </authorList>
    </citation>
    <scope>NUCLEOTIDE SEQUENCE [LARGE SCALE GENOMIC DNA]</scope>
    <source>
        <strain evidence="7 8">AGMB00827</strain>
    </source>
</reference>
<dbReference type="SUPFAM" id="SSF53335">
    <property type="entry name" value="S-adenosyl-L-methionine-dependent methyltransferases"/>
    <property type="match status" value="1"/>
</dbReference>
<dbReference type="HAMAP" id="MF_00074">
    <property type="entry name" value="16SrRNA_methyltr_G"/>
    <property type="match status" value="1"/>
</dbReference>
<dbReference type="CDD" id="cd02440">
    <property type="entry name" value="AdoMet_MTases"/>
    <property type="match status" value="1"/>
</dbReference>
<dbReference type="Pfam" id="PF02527">
    <property type="entry name" value="GidB"/>
    <property type="match status" value="1"/>
</dbReference>
<keyword evidence="8" id="KW-1185">Reference proteome</keyword>
<dbReference type="RefSeq" id="WP_222199518.1">
    <property type="nucleotide sequence ID" value="NZ_JAIMFO010000006.1"/>
</dbReference>
<keyword evidence="3 6" id="KW-0489">Methyltransferase</keyword>
<evidence type="ECO:0000313" key="8">
    <source>
        <dbReference type="Proteomes" id="UP000700908"/>
    </source>
</evidence>
<proteinExistence type="inferred from homology"/>
<dbReference type="EMBL" id="JAIMFO010000006">
    <property type="protein sequence ID" value="MBY4797807.1"/>
    <property type="molecule type" value="Genomic_DNA"/>
</dbReference>
<keyword evidence="2 6" id="KW-0698">rRNA processing</keyword>
<sequence>MNERQPLSLSELDQKQVDDYTQMLLSLIQNGSYEFDLEYEDVQSCVKHLLYVLQLNKIINLTRITQFPDALVLHILDSLLFISLMPDTFSFALDMGTGPGFPGIPLARAKGGTWTLLDSVKKKVFAISLVCNELELQNCVPVHARLEDFARQQKAQFDVVTARALAPLPVLLEYARPFLKIGGKLIVSKGIPEQDELESAYKVVQVLGFSSVYSKEFNLPLGLGHRTLLSFKVIDDSSVSLPRITGLARKKPLA</sequence>
<feature type="binding site" evidence="6">
    <location>
        <begin position="146"/>
        <end position="147"/>
    </location>
    <ligand>
        <name>S-adenosyl-L-methionine</name>
        <dbReference type="ChEBI" id="CHEBI:59789"/>
    </ligand>
</feature>